<dbReference type="InterPro" id="IPR038666">
    <property type="entry name" value="SSP1_head-tail_sf"/>
</dbReference>
<dbReference type="Pfam" id="PF05521">
    <property type="entry name" value="Phage_HCP"/>
    <property type="match status" value="1"/>
</dbReference>
<name>A0A1F2PFA6_9FIRM</name>
<protein>
    <submittedName>
        <fullName evidence="1">Phage head-tail joining protein</fullName>
    </submittedName>
</protein>
<dbReference type="EMBL" id="LKEU01000041">
    <property type="protein sequence ID" value="OFV69401.1"/>
    <property type="molecule type" value="Genomic_DNA"/>
</dbReference>
<dbReference type="InterPro" id="IPR008767">
    <property type="entry name" value="Phage_SPP1_head-tail_adaptor"/>
</dbReference>
<dbReference type="Gene3D" id="2.40.10.270">
    <property type="entry name" value="Bacteriophage SPP1 head-tail adaptor protein"/>
    <property type="match status" value="1"/>
</dbReference>
<dbReference type="AlphaFoldDB" id="A0A1F2PFA6"/>
<dbReference type="STRING" id="52694.ACWI_31280"/>
<reference evidence="1 2" key="1">
    <citation type="submission" date="2015-09" db="EMBL/GenBank/DDBJ databases">
        <title>Genome sequence of Acetobacterium wieringae DSM 1911.</title>
        <authorList>
            <person name="Poehlein A."/>
            <person name="Bengelsdorf F.R."/>
            <person name="Schiel-Bengelsdorf B."/>
            <person name="Duerre P."/>
            <person name="Daniel R."/>
        </authorList>
    </citation>
    <scope>NUCLEOTIDE SEQUENCE [LARGE SCALE GENOMIC DNA]</scope>
    <source>
        <strain evidence="1 2">DSM 1911</strain>
    </source>
</reference>
<organism evidence="1 2">
    <name type="scientific">Acetobacterium wieringae</name>
    <dbReference type="NCBI Taxonomy" id="52694"/>
    <lineage>
        <taxon>Bacteria</taxon>
        <taxon>Bacillati</taxon>
        <taxon>Bacillota</taxon>
        <taxon>Clostridia</taxon>
        <taxon>Eubacteriales</taxon>
        <taxon>Eubacteriaceae</taxon>
        <taxon>Acetobacterium</taxon>
    </lineage>
</organism>
<dbReference type="RefSeq" id="WP_070372387.1">
    <property type="nucleotide sequence ID" value="NZ_LKEU01000041.1"/>
</dbReference>
<dbReference type="NCBIfam" id="TIGR01563">
    <property type="entry name" value="gp16_SPP1"/>
    <property type="match status" value="1"/>
</dbReference>
<dbReference type="OrthoDB" id="9811106at2"/>
<gene>
    <name evidence="1" type="ORF">ACWI_31280</name>
</gene>
<comment type="caution">
    <text evidence="1">The sequence shown here is derived from an EMBL/GenBank/DDBJ whole genome shotgun (WGS) entry which is preliminary data.</text>
</comment>
<accession>A0A1F2PFA6</accession>
<proteinExistence type="predicted"/>
<evidence type="ECO:0000313" key="1">
    <source>
        <dbReference type="EMBL" id="OFV69401.1"/>
    </source>
</evidence>
<sequence>MGNVKIKIMKEVDGGRVNGRPVDAPPVLFRECWAEPISLKGAELYNSINAKLTNTIIFKVRYCKKMEDLWNFKGFHVIFKESKYRIYDIDFTRNDKKFIEIRCEAVK</sequence>
<evidence type="ECO:0000313" key="2">
    <source>
        <dbReference type="Proteomes" id="UP000176244"/>
    </source>
</evidence>
<dbReference type="Proteomes" id="UP000176244">
    <property type="component" value="Unassembled WGS sequence"/>
</dbReference>